<dbReference type="InterPro" id="IPR012737">
    <property type="entry name" value="DhaK_L_YcgS"/>
</dbReference>
<protein>
    <submittedName>
        <fullName evidence="1">Dihydroxyacetone kinase subunit L</fullName>
    </submittedName>
</protein>
<dbReference type="NCBIfam" id="TIGR02365">
    <property type="entry name" value="dha_L_ycgS"/>
    <property type="match status" value="1"/>
</dbReference>
<dbReference type="Gene3D" id="1.25.40.340">
    <property type="match status" value="1"/>
</dbReference>
<keyword evidence="2" id="KW-1185">Reference proteome</keyword>
<gene>
    <name evidence="1" type="primary">dhaL</name>
    <name evidence="1" type="ORF">CP520_01535</name>
</gene>
<dbReference type="Proteomes" id="UP000232227">
    <property type="component" value="Chromosome"/>
</dbReference>
<dbReference type="InterPro" id="IPR036117">
    <property type="entry name" value="DhaL_dom_sf"/>
</dbReference>
<dbReference type="EMBL" id="CP023668">
    <property type="protein sequence ID" value="ATG97439.1"/>
    <property type="molecule type" value="Genomic_DNA"/>
</dbReference>
<dbReference type="SUPFAM" id="SSF101473">
    <property type="entry name" value="DhaL-like"/>
    <property type="match status" value="1"/>
</dbReference>
<dbReference type="SMART" id="SM01120">
    <property type="entry name" value="Dak2"/>
    <property type="match status" value="1"/>
</dbReference>
<dbReference type="InterPro" id="IPR050861">
    <property type="entry name" value="Dihydroxyacetone_Kinase"/>
</dbReference>
<dbReference type="GO" id="GO:0019563">
    <property type="term" value="P:glycerol catabolic process"/>
    <property type="evidence" value="ECO:0007669"/>
    <property type="project" value="TreeGrafter"/>
</dbReference>
<dbReference type="RefSeq" id="WP_096862727.1">
    <property type="nucleotide sequence ID" value="NZ_CP023668.1"/>
</dbReference>
<evidence type="ECO:0000313" key="2">
    <source>
        <dbReference type="Proteomes" id="UP000232227"/>
    </source>
</evidence>
<keyword evidence="1" id="KW-0418">Kinase</keyword>
<dbReference type="KEGG" id="mlac:CP520_01535"/>
<sequence>MNNRQLIKLLEEINKELHENKEYLNQLDAAIGDGDHGTNVVRGFEAIQEEINKGNFDDLTPKQTLKDVAMILMSKIGGSSGPLFGTLALQMSNGLDDTERTYLDQWIKAIQSGIDGVQVLGKAQLGDKTMVDVLIPSLETLEKNINDPHKAIKEAEVTAKKAMEDTKDLEAKKGRAAYLGKRSIGHIDPGSVTIYLLWKSINQVEISCH</sequence>
<reference evidence="1 2" key="1">
    <citation type="submission" date="2017-09" db="EMBL/GenBank/DDBJ databases">
        <title>SPAdes assembly of the Mesoplasma lactucae genome.</title>
        <authorList>
            <person name="Knight T.F."/>
            <person name="Rubinstein R."/>
            <person name="Citino T."/>
        </authorList>
    </citation>
    <scope>NUCLEOTIDE SEQUENCE [LARGE SCALE GENOMIC DNA]</scope>
    <source>
        <strain evidence="1 2">831-C4</strain>
    </source>
</reference>
<accession>A0A291IRL8</accession>
<dbReference type="Pfam" id="PF02734">
    <property type="entry name" value="Dak2"/>
    <property type="match status" value="1"/>
</dbReference>
<dbReference type="AlphaFoldDB" id="A0A291IRL8"/>
<dbReference type="PROSITE" id="PS51480">
    <property type="entry name" value="DHAL"/>
    <property type="match status" value="1"/>
</dbReference>
<dbReference type="OrthoDB" id="9800291at2"/>
<dbReference type="PANTHER" id="PTHR28629">
    <property type="entry name" value="TRIOKINASE/FMN CYCLASE"/>
    <property type="match status" value="1"/>
</dbReference>
<dbReference type="InterPro" id="IPR004007">
    <property type="entry name" value="DhaL_dom"/>
</dbReference>
<dbReference type="FunFam" id="1.25.40.340:FF:000002">
    <property type="entry name" value="Dihydroxyacetone kinase, L subunit"/>
    <property type="match status" value="1"/>
</dbReference>
<name>A0A291IRL8_9MOLU</name>
<dbReference type="PANTHER" id="PTHR28629:SF4">
    <property type="entry name" value="TRIOKINASE_FMN CYCLASE"/>
    <property type="match status" value="1"/>
</dbReference>
<evidence type="ECO:0000313" key="1">
    <source>
        <dbReference type="EMBL" id="ATG97439.1"/>
    </source>
</evidence>
<proteinExistence type="predicted"/>
<dbReference type="GO" id="GO:0004371">
    <property type="term" value="F:glycerone kinase activity"/>
    <property type="evidence" value="ECO:0007669"/>
    <property type="project" value="InterPro"/>
</dbReference>
<keyword evidence="1" id="KW-0808">Transferase</keyword>
<organism evidence="1 2">
    <name type="scientific">Mesoplasma lactucae ATCC 49193</name>
    <dbReference type="NCBI Taxonomy" id="81460"/>
    <lineage>
        <taxon>Bacteria</taxon>
        <taxon>Bacillati</taxon>
        <taxon>Mycoplasmatota</taxon>
        <taxon>Mollicutes</taxon>
        <taxon>Entomoplasmatales</taxon>
        <taxon>Entomoplasmataceae</taxon>
        <taxon>Mesoplasma</taxon>
    </lineage>
</organism>
<dbReference type="GO" id="GO:0005829">
    <property type="term" value="C:cytosol"/>
    <property type="evidence" value="ECO:0007669"/>
    <property type="project" value="TreeGrafter"/>
</dbReference>